<sequence length="89" mass="9715">MPNYDYRCETCDHVFEVFQKMSDPKLEDCPQKSCDGKVKRLLGSGAGLIFKGSGFYQTDYRSDSYKKGAQGDKAPTKKGGHTCGSGCGC</sequence>
<feature type="region of interest" description="Disordered" evidence="1">
    <location>
        <begin position="66"/>
        <end position="89"/>
    </location>
</feature>
<dbReference type="SMART" id="SM00834">
    <property type="entry name" value="CxxC_CXXC_SSSS"/>
    <property type="match status" value="1"/>
</dbReference>
<feature type="domain" description="Putative regulatory protein FmdB zinc ribbon" evidence="2">
    <location>
        <begin position="1"/>
        <end position="43"/>
    </location>
</feature>
<gene>
    <name evidence="3" type="ORF">HW115_14240</name>
</gene>
<evidence type="ECO:0000259" key="2">
    <source>
        <dbReference type="SMART" id="SM00834"/>
    </source>
</evidence>
<accession>A0A851GG68</accession>
<name>A0A851GG68_9BACT</name>
<dbReference type="Proteomes" id="UP000557872">
    <property type="component" value="Unassembled WGS sequence"/>
</dbReference>
<dbReference type="RefSeq" id="WP_178933579.1">
    <property type="nucleotide sequence ID" value="NZ_JACBAZ010000006.1"/>
</dbReference>
<dbReference type="PANTHER" id="PTHR34404">
    <property type="entry name" value="REGULATORY PROTEIN, FMDB FAMILY"/>
    <property type="match status" value="1"/>
</dbReference>
<dbReference type="Pfam" id="PF09723">
    <property type="entry name" value="Zn_ribbon_8"/>
    <property type="match status" value="1"/>
</dbReference>
<dbReference type="NCBIfam" id="TIGR02605">
    <property type="entry name" value="CxxC_CxxC_SSSS"/>
    <property type="match status" value="1"/>
</dbReference>
<comment type="caution">
    <text evidence="3">The sequence shown here is derived from an EMBL/GenBank/DDBJ whole genome shotgun (WGS) entry which is preliminary data.</text>
</comment>
<evidence type="ECO:0000313" key="3">
    <source>
        <dbReference type="EMBL" id="NWK56778.1"/>
    </source>
</evidence>
<reference evidence="3 4" key="1">
    <citation type="submission" date="2020-07" db="EMBL/GenBank/DDBJ databases">
        <title>Roseicoccus Jingziensis gen. nov., sp. nov., isolated from coastal seawater.</title>
        <authorList>
            <person name="Feng X."/>
        </authorList>
    </citation>
    <scope>NUCLEOTIDE SEQUENCE [LARGE SCALE GENOMIC DNA]</scope>
    <source>
        <strain evidence="3 4">N1E253</strain>
    </source>
</reference>
<dbReference type="AlphaFoldDB" id="A0A851GG68"/>
<dbReference type="PANTHER" id="PTHR34404:SF2">
    <property type="entry name" value="CONSERVED SERINE RICH PROTEIN"/>
    <property type="match status" value="1"/>
</dbReference>
<proteinExistence type="predicted"/>
<dbReference type="InterPro" id="IPR013429">
    <property type="entry name" value="Regulatory_FmdB_Zinc_ribbon"/>
</dbReference>
<keyword evidence="4" id="KW-1185">Reference proteome</keyword>
<evidence type="ECO:0000256" key="1">
    <source>
        <dbReference type="SAM" id="MobiDB-lite"/>
    </source>
</evidence>
<protein>
    <submittedName>
        <fullName evidence="3">Zinc ribbon domain-containing protein</fullName>
    </submittedName>
</protein>
<evidence type="ECO:0000313" key="4">
    <source>
        <dbReference type="Proteomes" id="UP000557872"/>
    </source>
</evidence>
<dbReference type="EMBL" id="JACBAZ010000006">
    <property type="protein sequence ID" value="NWK56778.1"/>
    <property type="molecule type" value="Genomic_DNA"/>
</dbReference>
<organism evidence="3 4">
    <name type="scientific">Oceaniferula marina</name>
    <dbReference type="NCBI Taxonomy" id="2748318"/>
    <lineage>
        <taxon>Bacteria</taxon>
        <taxon>Pseudomonadati</taxon>
        <taxon>Verrucomicrobiota</taxon>
        <taxon>Verrucomicrobiia</taxon>
        <taxon>Verrucomicrobiales</taxon>
        <taxon>Verrucomicrobiaceae</taxon>
        <taxon>Oceaniferula</taxon>
    </lineage>
</organism>